<sequence>MSFALDFDKIAAAYAYQQRLIASGNFNANAFPLITFPNRPHWENCIMVTQIGLIILNNLLFISLICFTRRLRKVTFAVAASLSVGDLLVGCITIPTAYSAENQLILYDNYRICLANYIGIIALPTVPIVHLVIIGAEKFITIQYPLRYNQIVNKRFAIISCTLAWLLPLMYGIVPTVIWIVQNEPRYPWFDYCTPLVIYPDGFMFSSTIVILVPSVAAISGLYIRILVIARKQSNKVFAEQSAQVSASQRKRVIRGMATIIVLLVYFIISWIPLAVLLLVPGLSVSKEYWSVAKLLAFSNSWLDPVMYTIGSKEIRNAVLRKFGKQKVDADFSTTG</sequence>
<keyword evidence="5 6" id="KW-0472">Membrane</keyword>
<evidence type="ECO:0000256" key="5">
    <source>
        <dbReference type="ARBA" id="ARBA00023136"/>
    </source>
</evidence>
<proteinExistence type="predicted"/>
<feature type="transmembrane region" description="Helical" evidence="6">
    <location>
        <begin position="156"/>
        <end position="182"/>
    </location>
</feature>
<dbReference type="GO" id="GO:0004930">
    <property type="term" value="F:G protein-coupled receptor activity"/>
    <property type="evidence" value="ECO:0007669"/>
    <property type="project" value="InterPro"/>
</dbReference>
<comment type="subcellular location">
    <subcellularLocation>
        <location evidence="1">Cell membrane</location>
        <topology evidence="1">Multi-pass membrane protein</topology>
    </subcellularLocation>
</comment>
<dbReference type="PRINTS" id="PR00237">
    <property type="entry name" value="GPCRRHODOPSN"/>
</dbReference>
<keyword evidence="2" id="KW-1003">Cell membrane</keyword>
<evidence type="ECO:0000313" key="9">
    <source>
        <dbReference type="Proteomes" id="UP000549394"/>
    </source>
</evidence>
<feature type="transmembrane region" description="Helical" evidence="6">
    <location>
        <begin position="117"/>
        <end position="136"/>
    </location>
</feature>
<dbReference type="Gene3D" id="1.20.1070.10">
    <property type="entry name" value="Rhodopsin 7-helix transmembrane proteins"/>
    <property type="match status" value="1"/>
</dbReference>
<dbReference type="EMBL" id="CAJFCJ010000005">
    <property type="protein sequence ID" value="CAD5114198.1"/>
    <property type="molecule type" value="Genomic_DNA"/>
</dbReference>
<feature type="transmembrane region" description="Helical" evidence="6">
    <location>
        <begin position="202"/>
        <end position="224"/>
    </location>
</feature>
<dbReference type="PROSITE" id="PS50262">
    <property type="entry name" value="G_PROTEIN_RECEP_F1_2"/>
    <property type="match status" value="1"/>
</dbReference>
<dbReference type="PANTHER" id="PTHR22750">
    <property type="entry name" value="G-PROTEIN COUPLED RECEPTOR"/>
    <property type="match status" value="1"/>
</dbReference>
<evidence type="ECO:0000256" key="2">
    <source>
        <dbReference type="ARBA" id="ARBA00022475"/>
    </source>
</evidence>
<reference evidence="8 9" key="1">
    <citation type="submission" date="2020-08" db="EMBL/GenBank/DDBJ databases">
        <authorList>
            <person name="Hejnol A."/>
        </authorList>
    </citation>
    <scope>NUCLEOTIDE SEQUENCE [LARGE SCALE GENOMIC DNA]</scope>
</reference>
<evidence type="ECO:0000259" key="7">
    <source>
        <dbReference type="PROSITE" id="PS50262"/>
    </source>
</evidence>
<accession>A0A7I8VEU2</accession>
<feature type="transmembrane region" description="Helical" evidence="6">
    <location>
        <begin position="74"/>
        <end position="97"/>
    </location>
</feature>
<organism evidence="8 9">
    <name type="scientific">Dimorphilus gyrociliatus</name>
    <dbReference type="NCBI Taxonomy" id="2664684"/>
    <lineage>
        <taxon>Eukaryota</taxon>
        <taxon>Metazoa</taxon>
        <taxon>Spiralia</taxon>
        <taxon>Lophotrochozoa</taxon>
        <taxon>Annelida</taxon>
        <taxon>Polychaeta</taxon>
        <taxon>Polychaeta incertae sedis</taxon>
        <taxon>Dinophilidae</taxon>
        <taxon>Dimorphilus</taxon>
    </lineage>
</organism>
<keyword evidence="4 6" id="KW-1133">Transmembrane helix</keyword>
<keyword evidence="9" id="KW-1185">Reference proteome</keyword>
<dbReference type="OrthoDB" id="6123079at2759"/>
<feature type="transmembrane region" description="Helical" evidence="6">
    <location>
        <begin position="258"/>
        <end position="280"/>
    </location>
</feature>
<dbReference type="InterPro" id="IPR000276">
    <property type="entry name" value="GPCR_Rhodpsn"/>
</dbReference>
<gene>
    <name evidence="8" type="ORF">DGYR_LOCUS3069</name>
</gene>
<evidence type="ECO:0000256" key="4">
    <source>
        <dbReference type="ARBA" id="ARBA00022989"/>
    </source>
</evidence>
<dbReference type="InterPro" id="IPR017452">
    <property type="entry name" value="GPCR_Rhodpsn_7TM"/>
</dbReference>
<comment type="caution">
    <text evidence="8">The sequence shown here is derived from an EMBL/GenBank/DDBJ whole genome shotgun (WGS) entry which is preliminary data.</text>
</comment>
<feature type="domain" description="G-protein coupled receptors family 1 profile" evidence="7">
    <location>
        <begin position="57"/>
        <end position="308"/>
    </location>
</feature>
<dbReference type="CDD" id="cd00637">
    <property type="entry name" value="7tm_classA_rhodopsin-like"/>
    <property type="match status" value="1"/>
</dbReference>
<dbReference type="AlphaFoldDB" id="A0A7I8VEU2"/>
<evidence type="ECO:0000256" key="1">
    <source>
        <dbReference type="ARBA" id="ARBA00004651"/>
    </source>
</evidence>
<evidence type="ECO:0000256" key="3">
    <source>
        <dbReference type="ARBA" id="ARBA00022692"/>
    </source>
</evidence>
<dbReference type="GO" id="GO:0005886">
    <property type="term" value="C:plasma membrane"/>
    <property type="evidence" value="ECO:0007669"/>
    <property type="project" value="UniProtKB-SubCell"/>
</dbReference>
<evidence type="ECO:0000313" key="8">
    <source>
        <dbReference type="EMBL" id="CAD5114198.1"/>
    </source>
</evidence>
<dbReference type="SUPFAM" id="SSF81321">
    <property type="entry name" value="Family A G protein-coupled receptor-like"/>
    <property type="match status" value="1"/>
</dbReference>
<dbReference type="Proteomes" id="UP000549394">
    <property type="component" value="Unassembled WGS sequence"/>
</dbReference>
<evidence type="ECO:0000256" key="6">
    <source>
        <dbReference type="SAM" id="Phobius"/>
    </source>
</evidence>
<keyword evidence="3 6" id="KW-0812">Transmembrane</keyword>
<name>A0A7I8VEU2_9ANNE</name>
<feature type="transmembrane region" description="Helical" evidence="6">
    <location>
        <begin position="46"/>
        <end position="67"/>
    </location>
</feature>
<protein>
    <submittedName>
        <fullName evidence="8">DgyrCDS3340</fullName>
    </submittedName>
</protein>
<dbReference type="Pfam" id="PF00001">
    <property type="entry name" value="7tm_1"/>
    <property type="match status" value="1"/>
</dbReference>